<proteinExistence type="predicted"/>
<organism evidence="1 2">
    <name type="scientific">Meloidogyne hapla</name>
    <name type="common">Root-knot nematode worm</name>
    <dbReference type="NCBI Taxonomy" id="6305"/>
    <lineage>
        <taxon>Eukaryota</taxon>
        <taxon>Metazoa</taxon>
        <taxon>Ecdysozoa</taxon>
        <taxon>Nematoda</taxon>
        <taxon>Chromadorea</taxon>
        <taxon>Rhabditida</taxon>
        <taxon>Tylenchina</taxon>
        <taxon>Tylenchomorpha</taxon>
        <taxon>Tylenchoidea</taxon>
        <taxon>Meloidogynidae</taxon>
        <taxon>Meloidogyninae</taxon>
        <taxon>Meloidogyne</taxon>
    </lineage>
</organism>
<keyword evidence="1" id="KW-1185">Reference proteome</keyword>
<protein>
    <submittedName>
        <fullName evidence="2">Uncharacterized protein</fullName>
    </submittedName>
</protein>
<evidence type="ECO:0000313" key="2">
    <source>
        <dbReference type="WBParaSite" id="MhA1_Contig1334.frz3.gene2"/>
    </source>
</evidence>
<reference evidence="2" key="1">
    <citation type="submission" date="2016-11" db="UniProtKB">
        <authorList>
            <consortium name="WormBaseParasite"/>
        </authorList>
    </citation>
    <scope>IDENTIFICATION</scope>
</reference>
<name>A0A1I8B417_MELHA</name>
<dbReference type="AlphaFoldDB" id="A0A1I8B417"/>
<dbReference type="Proteomes" id="UP000095281">
    <property type="component" value="Unplaced"/>
</dbReference>
<sequence>MVWIATVQAIQHLGDLKELTGWPSSLINGANNVEIPNNPFMPHQIIPQTNNRVINPLSVAGNGQFIPMGGFRPSMGGWNGGVQQPHQQQFVGSNQLFSYPQTLMSENLKKRAV</sequence>
<evidence type="ECO:0000313" key="1">
    <source>
        <dbReference type="Proteomes" id="UP000095281"/>
    </source>
</evidence>
<accession>A0A1I8B417</accession>
<dbReference type="WBParaSite" id="MhA1_Contig1334.frz3.gene2">
    <property type="protein sequence ID" value="MhA1_Contig1334.frz3.gene2"/>
    <property type="gene ID" value="MhA1_Contig1334.frz3.gene2"/>
</dbReference>